<dbReference type="InterPro" id="IPR015943">
    <property type="entry name" value="WD40/YVTN_repeat-like_dom_sf"/>
</dbReference>
<dbReference type="PANTHER" id="PTHR40274">
    <property type="entry name" value="VIRGINIAMYCIN B LYASE"/>
    <property type="match status" value="1"/>
</dbReference>
<dbReference type="InterPro" id="IPR051344">
    <property type="entry name" value="Vgb"/>
</dbReference>
<dbReference type="AlphaFoldDB" id="A0A382FED8"/>
<gene>
    <name evidence="1" type="ORF">METZ01_LOCUS214174</name>
</gene>
<protein>
    <recommendedName>
        <fullName evidence="2">SMP-30/Gluconolactonase/LRE-like region domain-containing protein</fullName>
    </recommendedName>
</protein>
<reference evidence="1" key="1">
    <citation type="submission" date="2018-05" db="EMBL/GenBank/DDBJ databases">
        <authorList>
            <person name="Lanie J.A."/>
            <person name="Ng W.-L."/>
            <person name="Kazmierczak K.M."/>
            <person name="Andrzejewski T.M."/>
            <person name="Davidsen T.M."/>
            <person name="Wayne K.J."/>
            <person name="Tettelin H."/>
            <person name="Glass J.I."/>
            <person name="Rusch D."/>
            <person name="Podicherti R."/>
            <person name="Tsui H.-C.T."/>
            <person name="Winkler M.E."/>
        </authorList>
    </citation>
    <scope>NUCLEOTIDE SEQUENCE</scope>
</reference>
<dbReference type="Gene3D" id="2.130.10.10">
    <property type="entry name" value="YVTN repeat-like/Quinoprotein amine dehydrogenase"/>
    <property type="match status" value="1"/>
</dbReference>
<dbReference type="PANTHER" id="PTHR40274:SF3">
    <property type="entry name" value="VIRGINIAMYCIN B LYASE"/>
    <property type="match status" value="1"/>
</dbReference>
<evidence type="ECO:0008006" key="2">
    <source>
        <dbReference type="Google" id="ProtNLM"/>
    </source>
</evidence>
<name>A0A382FED8_9ZZZZ</name>
<sequence>MQAEMKWVHPGPQPNGLQCDSDGLWAIDQGNDHLYKLSYEDGSIIEDLNTETSKSSGITKGGGYLWVASTYTAELFKLNLDGSTADIFDTPGKGVVTEYGSAANPQVTGAHGMEWVDENNMWVAVPPAQQVFLMNPHNMTVKRSIPTPGVRPHGLFMDNGNMWLADTQKCQIHKINPDNGEVLDEIHISEPEIHGMTLHEGNIWFCCAETRKVCTVPLPN</sequence>
<organism evidence="1">
    <name type="scientific">marine metagenome</name>
    <dbReference type="NCBI Taxonomy" id="408172"/>
    <lineage>
        <taxon>unclassified sequences</taxon>
        <taxon>metagenomes</taxon>
        <taxon>ecological metagenomes</taxon>
    </lineage>
</organism>
<proteinExistence type="predicted"/>
<accession>A0A382FED8</accession>
<dbReference type="SUPFAM" id="SSF63825">
    <property type="entry name" value="YWTD domain"/>
    <property type="match status" value="1"/>
</dbReference>
<dbReference type="EMBL" id="UINC01049480">
    <property type="protein sequence ID" value="SVB61320.1"/>
    <property type="molecule type" value="Genomic_DNA"/>
</dbReference>
<evidence type="ECO:0000313" key="1">
    <source>
        <dbReference type="EMBL" id="SVB61320.1"/>
    </source>
</evidence>